<dbReference type="RefSeq" id="XP_008480609.1">
    <property type="nucleotide sequence ID" value="XM_008482387.3"/>
</dbReference>
<keyword evidence="2 4" id="KW-0812">Transmembrane</keyword>
<proteinExistence type="predicted"/>
<evidence type="ECO:0000256" key="1">
    <source>
        <dbReference type="ARBA" id="ARBA00004141"/>
    </source>
</evidence>
<sequence length="111" mass="12139">MVPSVVVLIPLVIALTTNDISLLVGITGSYGGACIQYVIPAFIVIFSRADLPEDLKQIPNQFRSPFNSFLWPILILVWAGITIAFVTINHIDKIFQGLITDVAQKVTPGFL</sequence>
<feature type="transmembrane region" description="Helical" evidence="2">
    <location>
        <begin position="69"/>
        <end position="88"/>
    </location>
</feature>
<reference evidence="4" key="1">
    <citation type="submission" date="2023-09" db="UniProtKB">
        <authorList>
            <consortium name="RefSeq"/>
        </authorList>
    </citation>
    <scope>IDENTIFICATION</scope>
</reference>
<dbReference type="RefSeq" id="XP_026685278.1">
    <property type="nucleotide sequence ID" value="XM_026829477.1"/>
</dbReference>
<feature type="transmembrane region" description="Helical" evidence="2">
    <location>
        <begin position="33"/>
        <end position="49"/>
    </location>
</feature>
<gene>
    <name evidence="4 5" type="primary">LOC103517361</name>
</gene>
<dbReference type="GO" id="GO:0016020">
    <property type="term" value="C:membrane"/>
    <property type="evidence" value="ECO:0007669"/>
    <property type="project" value="UniProtKB-SubCell"/>
</dbReference>
<protein>
    <submittedName>
        <fullName evidence="4 5">Transmembrane protein 104-like</fullName>
    </submittedName>
</protein>
<dbReference type="PaxDb" id="121845-A0A1S3DGM9"/>
<keyword evidence="2" id="KW-0472">Membrane</keyword>
<keyword evidence="2" id="KW-1133">Transmembrane helix</keyword>
<dbReference type="OrthoDB" id="294541at2759"/>
<name>A0A1S3DGM9_DIACI</name>
<comment type="subcellular location">
    <subcellularLocation>
        <location evidence="1">Membrane</location>
        <topology evidence="1">Multi-pass membrane protein</topology>
    </subcellularLocation>
</comment>
<accession>A0A1S3DGM9</accession>
<dbReference type="GeneID" id="103517361"/>
<dbReference type="PANTHER" id="PTHR16189:SF0">
    <property type="entry name" value="TRANSMEMBRANE PROTEIN 104"/>
    <property type="match status" value="1"/>
</dbReference>
<evidence type="ECO:0000256" key="2">
    <source>
        <dbReference type="SAM" id="Phobius"/>
    </source>
</evidence>
<dbReference type="Proteomes" id="UP000079169">
    <property type="component" value="Unplaced"/>
</dbReference>
<evidence type="ECO:0000313" key="3">
    <source>
        <dbReference type="Proteomes" id="UP000079169"/>
    </source>
</evidence>
<keyword evidence="3" id="KW-1185">Reference proteome</keyword>
<evidence type="ECO:0000313" key="5">
    <source>
        <dbReference type="RefSeq" id="XP_026685278.1"/>
    </source>
</evidence>
<dbReference type="OMA" id="ENWFRNE"/>
<dbReference type="PANTHER" id="PTHR16189">
    <property type="entry name" value="TRANSMEMBRANE PROTEIN 104-RELATED"/>
    <property type="match status" value="1"/>
</dbReference>
<organism evidence="4">
    <name type="scientific">Diaphorina citri</name>
    <name type="common">Asian citrus psyllid</name>
    <dbReference type="NCBI Taxonomy" id="121845"/>
    <lineage>
        <taxon>Eukaryota</taxon>
        <taxon>Metazoa</taxon>
        <taxon>Ecdysozoa</taxon>
        <taxon>Arthropoda</taxon>
        <taxon>Hexapoda</taxon>
        <taxon>Insecta</taxon>
        <taxon>Pterygota</taxon>
        <taxon>Neoptera</taxon>
        <taxon>Paraneoptera</taxon>
        <taxon>Hemiptera</taxon>
        <taxon>Sternorrhyncha</taxon>
        <taxon>Psylloidea</taxon>
        <taxon>Psyllidae</taxon>
        <taxon>Diaphorininae</taxon>
        <taxon>Diaphorina</taxon>
    </lineage>
</organism>
<dbReference type="KEGG" id="dci:103517361"/>
<evidence type="ECO:0000313" key="4">
    <source>
        <dbReference type="RefSeq" id="XP_008480609.1"/>
    </source>
</evidence>
<dbReference type="AlphaFoldDB" id="A0A1S3DGM9"/>